<keyword evidence="6" id="KW-1185">Reference proteome</keyword>
<dbReference type="InterPro" id="IPR029050">
    <property type="entry name" value="Immunoprotect_excell_Ig-like"/>
</dbReference>
<dbReference type="Gene3D" id="2.60.40.1240">
    <property type="match status" value="1"/>
</dbReference>
<evidence type="ECO:0000256" key="2">
    <source>
        <dbReference type="SAM" id="MobiDB-lite"/>
    </source>
</evidence>
<keyword evidence="3" id="KW-0812">Transmembrane</keyword>
<feature type="region of interest" description="Disordered" evidence="2">
    <location>
        <begin position="43"/>
        <end position="79"/>
    </location>
</feature>
<name>A0ABV9U0X2_9ACTN</name>
<proteinExistence type="predicted"/>
<dbReference type="EMBL" id="JBHSIT010000006">
    <property type="protein sequence ID" value="MFC4909879.1"/>
    <property type="molecule type" value="Genomic_DNA"/>
</dbReference>
<accession>A0ABV9U0X2</accession>
<dbReference type="RefSeq" id="WP_378257757.1">
    <property type="nucleotide sequence ID" value="NZ_JBHSIT010000006.1"/>
</dbReference>
<evidence type="ECO:0000259" key="4">
    <source>
        <dbReference type="Pfam" id="PF11611"/>
    </source>
</evidence>
<feature type="transmembrane region" description="Helical" evidence="3">
    <location>
        <begin position="18"/>
        <end position="39"/>
    </location>
</feature>
<dbReference type="Proteomes" id="UP001595872">
    <property type="component" value="Unassembled WGS sequence"/>
</dbReference>
<dbReference type="InterPro" id="IPR029051">
    <property type="entry name" value="DUF4352"/>
</dbReference>
<protein>
    <submittedName>
        <fullName evidence="5">DUF4352 domain-containing protein</fullName>
    </submittedName>
</protein>
<gene>
    <name evidence="5" type="ORF">ACFPCY_21340</name>
</gene>
<evidence type="ECO:0000313" key="5">
    <source>
        <dbReference type="EMBL" id="MFC4909879.1"/>
    </source>
</evidence>
<keyword evidence="3" id="KW-1133">Transmembrane helix</keyword>
<keyword evidence="1" id="KW-0732">Signal</keyword>
<evidence type="ECO:0000256" key="3">
    <source>
        <dbReference type="SAM" id="Phobius"/>
    </source>
</evidence>
<evidence type="ECO:0000313" key="6">
    <source>
        <dbReference type="Proteomes" id="UP001595872"/>
    </source>
</evidence>
<reference evidence="6" key="1">
    <citation type="journal article" date="2019" name="Int. J. Syst. Evol. Microbiol.">
        <title>The Global Catalogue of Microorganisms (GCM) 10K type strain sequencing project: providing services to taxonomists for standard genome sequencing and annotation.</title>
        <authorList>
            <consortium name="The Broad Institute Genomics Platform"/>
            <consortium name="The Broad Institute Genome Sequencing Center for Infectious Disease"/>
            <person name="Wu L."/>
            <person name="Ma J."/>
        </authorList>
    </citation>
    <scope>NUCLEOTIDE SEQUENCE [LARGE SCALE GENOMIC DNA]</scope>
    <source>
        <strain evidence="6">KLKA75</strain>
    </source>
</reference>
<keyword evidence="3" id="KW-0472">Membrane</keyword>
<sequence>MYPTPEQRQKKNGCGKGCLIAAGGALGLFVLLGACGAIIGSAGKGHQKPTAERKPTATATRVENSEKPKPSPTLTNGIGHEYRDGKFAFTVTKVKKGIDRVGDEYLGKSAQGQFVFVHLQVANIGSRGQTFFGSNQTLVDTEGRRFEVDDEAAAYLGERARSLFEQINPGNTVSGILVYDVPKGVRLHELRLHDSLFSRGVTVPLGNR</sequence>
<organism evidence="5 6">
    <name type="scientific">Actinomadura gamaensis</name>
    <dbReference type="NCBI Taxonomy" id="1763541"/>
    <lineage>
        <taxon>Bacteria</taxon>
        <taxon>Bacillati</taxon>
        <taxon>Actinomycetota</taxon>
        <taxon>Actinomycetes</taxon>
        <taxon>Streptosporangiales</taxon>
        <taxon>Thermomonosporaceae</taxon>
        <taxon>Actinomadura</taxon>
    </lineage>
</organism>
<evidence type="ECO:0000256" key="1">
    <source>
        <dbReference type="ARBA" id="ARBA00022729"/>
    </source>
</evidence>
<comment type="caution">
    <text evidence="5">The sequence shown here is derived from an EMBL/GenBank/DDBJ whole genome shotgun (WGS) entry which is preliminary data.</text>
</comment>
<dbReference type="Pfam" id="PF11611">
    <property type="entry name" value="DUF4352"/>
    <property type="match status" value="1"/>
</dbReference>
<feature type="domain" description="DUF4352" evidence="4">
    <location>
        <begin position="77"/>
        <end position="200"/>
    </location>
</feature>